<keyword evidence="5" id="KW-0547">Nucleotide-binding</keyword>
<reference evidence="11" key="1">
    <citation type="submission" date="2020-10" db="EMBL/GenBank/DDBJ databases">
        <authorList>
            <person name="Gilroy R."/>
        </authorList>
    </citation>
    <scope>NUCLEOTIDE SEQUENCE</scope>
    <source>
        <strain evidence="11">9366</strain>
    </source>
</reference>
<evidence type="ECO:0000256" key="9">
    <source>
        <dbReference type="RuleBase" id="RU362079"/>
    </source>
</evidence>
<dbReference type="GO" id="GO:0046656">
    <property type="term" value="P:folic acid biosynthetic process"/>
    <property type="evidence" value="ECO:0007669"/>
    <property type="project" value="UniProtKB-UniRule"/>
</dbReference>
<dbReference type="GO" id="GO:0003848">
    <property type="term" value="F:2-amino-4-hydroxy-6-hydroxymethyldihydropteridine diphosphokinase activity"/>
    <property type="evidence" value="ECO:0007669"/>
    <property type="project" value="UniProtKB-EC"/>
</dbReference>
<dbReference type="EC" id="2.7.6.3" evidence="9"/>
<evidence type="ECO:0000256" key="8">
    <source>
        <dbReference type="ARBA" id="ARBA00022909"/>
    </source>
</evidence>
<dbReference type="Pfam" id="PF01288">
    <property type="entry name" value="HPPK"/>
    <property type="match status" value="1"/>
</dbReference>
<keyword evidence="8 9" id="KW-0289">Folate biosynthesis</keyword>
<evidence type="ECO:0000313" key="11">
    <source>
        <dbReference type="EMBL" id="HIU63116.1"/>
    </source>
</evidence>
<dbReference type="EC" id="4.1.2.25" evidence="9"/>
<dbReference type="SUPFAM" id="SSF55083">
    <property type="entry name" value="6-hydroxymethyl-7,8-dihydropterin pyrophosphokinase, HPPK"/>
    <property type="match status" value="1"/>
</dbReference>
<dbReference type="InterPro" id="IPR006157">
    <property type="entry name" value="FolB_dom"/>
</dbReference>
<dbReference type="GO" id="GO:0005524">
    <property type="term" value="F:ATP binding"/>
    <property type="evidence" value="ECO:0007669"/>
    <property type="project" value="UniProtKB-KW"/>
</dbReference>
<dbReference type="Gene3D" id="3.30.1130.10">
    <property type="match status" value="1"/>
</dbReference>
<dbReference type="InterPro" id="IPR006156">
    <property type="entry name" value="Dihydroneopterin_aldolase"/>
</dbReference>
<comment type="similarity">
    <text evidence="3">In the N-terminal section; belongs to the DHNA family.</text>
</comment>
<evidence type="ECO:0000313" key="12">
    <source>
        <dbReference type="Proteomes" id="UP000824145"/>
    </source>
</evidence>
<evidence type="ECO:0000256" key="2">
    <source>
        <dbReference type="ARBA" id="ARBA00005051"/>
    </source>
</evidence>
<comment type="pathway">
    <text evidence="9">Cofactor biosynthesis; tetrahydrofolate biosynthesis; 2-amino-4-hydroxy-6-hydroxymethyl-7,8-dihydropteridine diphosphate from 7,8-dihydroneopterin triphosphate: step 3/4.</text>
</comment>
<dbReference type="InterPro" id="IPR043133">
    <property type="entry name" value="GTP-CH-I_C/QueF"/>
</dbReference>
<keyword evidence="9" id="KW-0456">Lyase</keyword>
<dbReference type="SUPFAM" id="SSF55620">
    <property type="entry name" value="Tetrahydrobiopterin biosynthesis enzymes-like"/>
    <property type="match status" value="1"/>
</dbReference>
<dbReference type="NCBIfam" id="TIGR00526">
    <property type="entry name" value="folB_dom"/>
    <property type="match status" value="1"/>
</dbReference>
<organism evidence="11 12">
    <name type="scientific">Candidatus Caccalectryoclostridium excrementigallinarum</name>
    <dbReference type="NCBI Taxonomy" id="2840710"/>
    <lineage>
        <taxon>Bacteria</taxon>
        <taxon>Bacillati</taxon>
        <taxon>Bacillota</taxon>
        <taxon>Clostridia</taxon>
        <taxon>Christensenellales</taxon>
        <taxon>Christensenellaceae</taxon>
        <taxon>Christensenellaceae incertae sedis</taxon>
        <taxon>Candidatus Caccalectryoclostridium</taxon>
    </lineage>
</organism>
<dbReference type="NCBIfam" id="TIGR00525">
    <property type="entry name" value="folB"/>
    <property type="match status" value="1"/>
</dbReference>
<dbReference type="GO" id="GO:0016301">
    <property type="term" value="F:kinase activity"/>
    <property type="evidence" value="ECO:0007669"/>
    <property type="project" value="UniProtKB-KW"/>
</dbReference>
<comment type="pathway">
    <text evidence="2">Cofactor biosynthesis; tetrahydrofolate biosynthesis; 2-amino-4-hydroxy-6-hydroxymethyl-7,8-dihydropteridine diphosphate from 7,8-dihydroneopterin triphosphate: step 4/4.</text>
</comment>
<dbReference type="Pfam" id="PF02152">
    <property type="entry name" value="FolB"/>
    <property type="match status" value="1"/>
</dbReference>
<dbReference type="Gene3D" id="3.30.70.560">
    <property type="entry name" value="7,8-Dihydro-6-hydroxymethylpterin-pyrophosphokinase HPPK"/>
    <property type="match status" value="1"/>
</dbReference>
<comment type="similarity">
    <text evidence="9">Belongs to the DHNA family.</text>
</comment>
<dbReference type="GO" id="GO:0004150">
    <property type="term" value="F:dihydroneopterin aldolase activity"/>
    <property type="evidence" value="ECO:0007669"/>
    <property type="project" value="UniProtKB-UniRule"/>
</dbReference>
<comment type="caution">
    <text evidence="11">The sequence shown here is derived from an EMBL/GenBank/DDBJ whole genome shotgun (WGS) entry which is preliminary data.</text>
</comment>
<dbReference type="CDD" id="cd00483">
    <property type="entry name" value="HPPK"/>
    <property type="match status" value="1"/>
</dbReference>
<keyword evidence="7" id="KW-0067">ATP-binding</keyword>
<dbReference type="SMART" id="SM00905">
    <property type="entry name" value="FolB"/>
    <property type="match status" value="1"/>
</dbReference>
<dbReference type="InterPro" id="IPR035907">
    <property type="entry name" value="Hppk_sf"/>
</dbReference>
<keyword evidence="6" id="KW-0418">Kinase</keyword>
<dbReference type="Proteomes" id="UP000824145">
    <property type="component" value="Unassembled WGS sequence"/>
</dbReference>
<feature type="domain" description="Dihydroneopterin aldolase/epimerase" evidence="10">
    <location>
        <begin position="5"/>
        <end position="113"/>
    </location>
</feature>
<evidence type="ECO:0000259" key="10">
    <source>
        <dbReference type="SMART" id="SM00905"/>
    </source>
</evidence>
<dbReference type="AlphaFoldDB" id="A0A9D1MMN9"/>
<dbReference type="NCBIfam" id="TIGR01498">
    <property type="entry name" value="folK"/>
    <property type="match status" value="1"/>
</dbReference>
<comment type="catalytic activity">
    <reaction evidence="1">
        <text>6-hydroxymethyl-7,8-dihydropterin + ATP = (7,8-dihydropterin-6-yl)methyl diphosphate + AMP + H(+)</text>
        <dbReference type="Rhea" id="RHEA:11412"/>
        <dbReference type="ChEBI" id="CHEBI:15378"/>
        <dbReference type="ChEBI" id="CHEBI:30616"/>
        <dbReference type="ChEBI" id="CHEBI:44841"/>
        <dbReference type="ChEBI" id="CHEBI:72950"/>
        <dbReference type="ChEBI" id="CHEBI:456215"/>
        <dbReference type="EC" id="2.7.6.3"/>
    </reaction>
</comment>
<evidence type="ECO:0000256" key="3">
    <source>
        <dbReference type="ARBA" id="ARBA00009640"/>
    </source>
</evidence>
<evidence type="ECO:0000256" key="6">
    <source>
        <dbReference type="ARBA" id="ARBA00022777"/>
    </source>
</evidence>
<comment type="catalytic activity">
    <reaction evidence="9">
        <text>7,8-dihydroneopterin = 6-hydroxymethyl-7,8-dihydropterin + glycolaldehyde</text>
        <dbReference type="Rhea" id="RHEA:10540"/>
        <dbReference type="ChEBI" id="CHEBI:17001"/>
        <dbReference type="ChEBI" id="CHEBI:17071"/>
        <dbReference type="ChEBI" id="CHEBI:44841"/>
        <dbReference type="EC" id="4.1.2.25"/>
    </reaction>
</comment>
<reference evidence="11" key="2">
    <citation type="journal article" date="2021" name="PeerJ">
        <title>Extensive microbial diversity within the chicken gut microbiome revealed by metagenomics and culture.</title>
        <authorList>
            <person name="Gilroy R."/>
            <person name="Ravi A."/>
            <person name="Getino M."/>
            <person name="Pursley I."/>
            <person name="Horton D.L."/>
            <person name="Alikhan N.F."/>
            <person name="Baker D."/>
            <person name="Gharbi K."/>
            <person name="Hall N."/>
            <person name="Watson M."/>
            <person name="Adriaenssens E.M."/>
            <person name="Foster-Nyarko E."/>
            <person name="Jarju S."/>
            <person name="Secka A."/>
            <person name="Antonio M."/>
            <person name="Oren A."/>
            <person name="Chaudhuri R.R."/>
            <person name="La Ragione R."/>
            <person name="Hildebrand F."/>
            <person name="Pallen M.J."/>
        </authorList>
    </citation>
    <scope>NUCLEOTIDE SEQUENCE</scope>
    <source>
        <strain evidence="11">9366</strain>
    </source>
</reference>
<sequence length="286" mass="31648">MKGKIEIKGVKVMACHGVFDFERESEHPFVADATLYADLGADDKLENTCDYGEAAKILTEVLSAPAVALIETLAVRAARALAMKFGCDADVTVHKPEAPIEAEFSDVCVTASAHFERVYLSLGSSMGEREKYLLSAKKALEGRDDCRNFCFSSVYETVPYGGAAKNEFLNACVGFDTLLSPLELLHVCRDIEYAAGRERKMHWGDRTLDVDVILYGMKVVSLPELMVPHEYMCERGFVLAPLAEIAPFVVHPQLGKSMRKLYEELSKKLVAGGGVIKRRETWEKNA</sequence>
<protein>
    <recommendedName>
        <fullName evidence="9">Bifunctional folate synthesis protein</fullName>
    </recommendedName>
    <domain>
        <recommendedName>
            <fullName evidence="9">Dihydroneopterin aldolase</fullName>
            <shortName evidence="9">DHNA</shortName>
            <ecNumber evidence="9">4.1.2.25</ecNumber>
        </recommendedName>
        <alternativeName>
            <fullName evidence="9">7,8-dihydroneopterin aldolase</fullName>
        </alternativeName>
    </domain>
    <domain>
        <recommendedName>
            <fullName evidence="9">2-amino-4-hydroxy-6-hydroxymethyldihydropteridine pyrophosphokinase</fullName>
            <ecNumber evidence="9">2.7.6.3</ecNumber>
        </recommendedName>
        <alternativeName>
            <fullName evidence="9">6-hydroxymethyl-7,8-dihydropterin pyrophosphokinase</fullName>
            <shortName evidence="9">PPPK</shortName>
        </alternativeName>
        <alternativeName>
            <fullName evidence="9">7,8-dihydro-6-hydroxymethylpterin pyrophosphokinase</fullName>
            <shortName evidence="9">HPPK</shortName>
        </alternativeName>
    </domain>
</protein>
<keyword evidence="4 11" id="KW-0808">Transferase</keyword>
<evidence type="ECO:0000256" key="5">
    <source>
        <dbReference type="ARBA" id="ARBA00022741"/>
    </source>
</evidence>
<dbReference type="GO" id="GO:0046654">
    <property type="term" value="P:tetrahydrofolate biosynthetic process"/>
    <property type="evidence" value="ECO:0007669"/>
    <property type="project" value="UniProtKB-UniRule"/>
</dbReference>
<evidence type="ECO:0000256" key="7">
    <source>
        <dbReference type="ARBA" id="ARBA00022840"/>
    </source>
</evidence>
<accession>A0A9D1MMN9</accession>
<proteinExistence type="inferred from homology"/>
<gene>
    <name evidence="11" type="primary">folK</name>
    <name evidence="11" type="ORF">IAB07_05070</name>
</gene>
<evidence type="ECO:0000256" key="1">
    <source>
        <dbReference type="ARBA" id="ARBA00000198"/>
    </source>
</evidence>
<evidence type="ECO:0000256" key="4">
    <source>
        <dbReference type="ARBA" id="ARBA00022679"/>
    </source>
</evidence>
<dbReference type="EMBL" id="DVNJ01000029">
    <property type="protein sequence ID" value="HIU63116.1"/>
    <property type="molecule type" value="Genomic_DNA"/>
</dbReference>
<dbReference type="PANTHER" id="PTHR43071:SF1">
    <property type="entry name" value="2-AMINO-4-HYDROXY-6-HYDROXYMETHYLDIHYDROPTERIDINE PYROPHOSPHOKINASE"/>
    <property type="match status" value="1"/>
</dbReference>
<dbReference type="InterPro" id="IPR000550">
    <property type="entry name" value="Hppk"/>
</dbReference>
<comment type="function">
    <text evidence="9">Catalyzes the conversion of 7,8-dihydroneopterin to 6-hydroxymethyl-7,8-dihydropterin.</text>
</comment>
<name>A0A9D1MMN9_9FIRM</name>
<dbReference type="PANTHER" id="PTHR43071">
    <property type="entry name" value="2-AMINO-4-HYDROXY-6-HYDROXYMETHYLDIHYDROPTERIDINE PYROPHOSPHOKINASE"/>
    <property type="match status" value="1"/>
</dbReference>